<dbReference type="Proteomes" id="UP001634007">
    <property type="component" value="Unassembled WGS sequence"/>
</dbReference>
<comment type="caution">
    <text evidence="2">The sequence shown here is derived from an EMBL/GenBank/DDBJ whole genome shotgun (WGS) entry which is preliminary data.</text>
</comment>
<reference evidence="2 3" key="1">
    <citation type="submission" date="2024-11" db="EMBL/GenBank/DDBJ databases">
        <title>Chromosome-level genome assembly of Eucalyptus globulus Labill. provides insights into its genome evolution.</title>
        <authorList>
            <person name="Li X."/>
        </authorList>
    </citation>
    <scope>NUCLEOTIDE SEQUENCE [LARGE SCALE GENOMIC DNA]</scope>
    <source>
        <strain evidence="2">CL2024</strain>
        <tissue evidence="2">Fresh tender leaves</tissue>
    </source>
</reference>
<evidence type="ECO:0000256" key="1">
    <source>
        <dbReference type="SAM" id="MobiDB-lite"/>
    </source>
</evidence>
<dbReference type="AlphaFoldDB" id="A0ABD3L3B4"/>
<gene>
    <name evidence="2" type="ORF">ACJRO7_018019</name>
</gene>
<protein>
    <submittedName>
        <fullName evidence="2">Uncharacterized protein</fullName>
    </submittedName>
</protein>
<keyword evidence="3" id="KW-1185">Reference proteome</keyword>
<organism evidence="2 3">
    <name type="scientific">Eucalyptus globulus</name>
    <name type="common">Tasmanian blue gum</name>
    <dbReference type="NCBI Taxonomy" id="34317"/>
    <lineage>
        <taxon>Eukaryota</taxon>
        <taxon>Viridiplantae</taxon>
        <taxon>Streptophyta</taxon>
        <taxon>Embryophyta</taxon>
        <taxon>Tracheophyta</taxon>
        <taxon>Spermatophyta</taxon>
        <taxon>Magnoliopsida</taxon>
        <taxon>eudicotyledons</taxon>
        <taxon>Gunneridae</taxon>
        <taxon>Pentapetalae</taxon>
        <taxon>rosids</taxon>
        <taxon>malvids</taxon>
        <taxon>Myrtales</taxon>
        <taxon>Myrtaceae</taxon>
        <taxon>Myrtoideae</taxon>
        <taxon>Eucalypteae</taxon>
        <taxon>Eucalyptus</taxon>
    </lineage>
</organism>
<feature type="region of interest" description="Disordered" evidence="1">
    <location>
        <begin position="1"/>
        <end position="21"/>
    </location>
</feature>
<accession>A0ABD3L3B4</accession>
<dbReference type="EMBL" id="JBJKBG010000004">
    <property type="protein sequence ID" value="KAL3742635.1"/>
    <property type="molecule type" value="Genomic_DNA"/>
</dbReference>
<sequence length="98" mass="10457">MAAKLPPMAPGRGSGEGRSPTSVLRCLSQARAATSRTTQQASRACSRTISSTFGARLRVCSTSKSFGETIFKDDFRDVFMNLGSDFGFGYGYGSLLSE</sequence>
<proteinExistence type="predicted"/>
<evidence type="ECO:0000313" key="2">
    <source>
        <dbReference type="EMBL" id="KAL3742635.1"/>
    </source>
</evidence>
<name>A0ABD3L3B4_EUCGL</name>
<evidence type="ECO:0000313" key="3">
    <source>
        <dbReference type="Proteomes" id="UP001634007"/>
    </source>
</evidence>